<reference evidence="1" key="1">
    <citation type="submission" date="2025-08" db="UniProtKB">
        <authorList>
            <consortium name="RefSeq"/>
        </authorList>
    </citation>
    <scope>IDENTIFICATION</scope>
</reference>
<dbReference type="Pfam" id="PF14223">
    <property type="entry name" value="Retrotran_gag_2"/>
    <property type="match status" value="1"/>
</dbReference>
<dbReference type="KEGG" id="nta:107810511"/>
<dbReference type="PANTHER" id="PTHR47481:SF5">
    <property type="entry name" value="RIBONUCLEASE H-LIKE DOMAIN, GAG-PRE-INTEGRASE DOMAIN, GAG-POLYPEPTIDE OF LTR COPIA-TYPE-RELATED"/>
    <property type="match status" value="1"/>
</dbReference>
<sequence length="168" mass="19123">MEDTIYAYRICIWFEPMPTQFLDDTDTKPNPDYTVWLREDQLVLSWIAASVSESILPQLVGAATARAFWDKLVVAYASGSKPLIFHDLKMQLHTLHHDNANIESYVQKAKGIADKLAALHHPIPNDDLVEFVLARLGPAYRPYTMSIESRQQDISFDVLYGLLLNEDS</sequence>
<name>A0A1S4BPH3_TOBAC</name>
<dbReference type="RefSeq" id="XP_016490787.1">
    <property type="nucleotide sequence ID" value="XM_016635301.1"/>
</dbReference>
<protein>
    <recommendedName>
        <fullName evidence="2">UBN2_3 domain-containing protein</fullName>
    </recommendedName>
</protein>
<dbReference type="PANTHER" id="PTHR47481">
    <property type="match status" value="1"/>
</dbReference>
<dbReference type="OMA" id="AYRICIW"/>
<accession>A0A1S4BPH3</accession>
<dbReference type="OrthoDB" id="1302694at2759"/>
<gene>
    <name evidence="1" type="primary">LOC107810511</name>
</gene>
<evidence type="ECO:0008006" key="2">
    <source>
        <dbReference type="Google" id="ProtNLM"/>
    </source>
</evidence>
<dbReference type="STRING" id="4097.A0A1S4BPH3"/>
<dbReference type="AlphaFoldDB" id="A0A1S4BPH3"/>
<organism evidence="1">
    <name type="scientific">Nicotiana tabacum</name>
    <name type="common">Common tobacco</name>
    <dbReference type="NCBI Taxonomy" id="4097"/>
    <lineage>
        <taxon>Eukaryota</taxon>
        <taxon>Viridiplantae</taxon>
        <taxon>Streptophyta</taxon>
        <taxon>Embryophyta</taxon>
        <taxon>Tracheophyta</taxon>
        <taxon>Spermatophyta</taxon>
        <taxon>Magnoliopsida</taxon>
        <taxon>eudicotyledons</taxon>
        <taxon>Gunneridae</taxon>
        <taxon>Pentapetalae</taxon>
        <taxon>asterids</taxon>
        <taxon>lamiids</taxon>
        <taxon>Solanales</taxon>
        <taxon>Solanaceae</taxon>
        <taxon>Nicotianoideae</taxon>
        <taxon>Nicotianeae</taxon>
        <taxon>Nicotiana</taxon>
    </lineage>
</organism>
<proteinExistence type="predicted"/>
<dbReference type="PaxDb" id="4097-A0A1S4BPH3"/>
<evidence type="ECO:0000313" key="1">
    <source>
        <dbReference type="RefSeq" id="XP_016490787.1"/>
    </source>
</evidence>